<gene>
    <name evidence="2" type="ORF">M427DRAFT_135543</name>
</gene>
<proteinExistence type="predicted"/>
<evidence type="ECO:0000313" key="2">
    <source>
        <dbReference type="EMBL" id="KXS14867.1"/>
    </source>
</evidence>
<evidence type="ECO:0000256" key="1">
    <source>
        <dbReference type="SAM" id="SignalP"/>
    </source>
</evidence>
<reference evidence="2 3" key="1">
    <citation type="journal article" date="2015" name="Genome Biol. Evol.">
        <title>Phylogenomic analyses indicate that early fungi evolved digesting cell walls of algal ancestors of land plants.</title>
        <authorList>
            <person name="Chang Y."/>
            <person name="Wang S."/>
            <person name="Sekimoto S."/>
            <person name="Aerts A.L."/>
            <person name="Choi C."/>
            <person name="Clum A."/>
            <person name="LaButti K.M."/>
            <person name="Lindquist E.A."/>
            <person name="Yee Ngan C."/>
            <person name="Ohm R.A."/>
            <person name="Salamov A.A."/>
            <person name="Grigoriev I.V."/>
            <person name="Spatafora J.W."/>
            <person name="Berbee M.L."/>
        </authorList>
    </citation>
    <scope>NUCLEOTIDE SEQUENCE [LARGE SCALE GENOMIC DNA]</scope>
    <source>
        <strain evidence="2 3">JEL478</strain>
    </source>
</reference>
<evidence type="ECO:0000313" key="3">
    <source>
        <dbReference type="Proteomes" id="UP000070544"/>
    </source>
</evidence>
<feature type="chain" id="PRO_5007296135" description="F-box domain-containing protein" evidence="1">
    <location>
        <begin position="22"/>
        <end position="96"/>
    </location>
</feature>
<dbReference type="EMBL" id="KQ965766">
    <property type="protein sequence ID" value="KXS14867.1"/>
    <property type="molecule type" value="Genomic_DNA"/>
</dbReference>
<name>A0A139ADL7_GONPJ</name>
<keyword evidence="1" id="KW-0732">Signal</keyword>
<feature type="signal peptide" evidence="1">
    <location>
        <begin position="1"/>
        <end position="21"/>
    </location>
</feature>
<keyword evidence="3" id="KW-1185">Reference proteome</keyword>
<evidence type="ECO:0008006" key="4">
    <source>
        <dbReference type="Google" id="ProtNLM"/>
    </source>
</evidence>
<sequence length="96" mass="10382">MNPTALLSTVPLEVLQVICLSLPVGTIVCPTSTSQTNCQTVHIPSVWQCLDFSNLQYTVSLVQIARWITPTLGCLTAKGRGHTATGVTGKWMHDVM</sequence>
<dbReference type="Proteomes" id="UP000070544">
    <property type="component" value="Unassembled WGS sequence"/>
</dbReference>
<organism evidence="2 3">
    <name type="scientific">Gonapodya prolifera (strain JEL478)</name>
    <name type="common">Monoblepharis prolifera</name>
    <dbReference type="NCBI Taxonomy" id="1344416"/>
    <lineage>
        <taxon>Eukaryota</taxon>
        <taxon>Fungi</taxon>
        <taxon>Fungi incertae sedis</taxon>
        <taxon>Chytridiomycota</taxon>
        <taxon>Chytridiomycota incertae sedis</taxon>
        <taxon>Monoblepharidomycetes</taxon>
        <taxon>Monoblepharidales</taxon>
        <taxon>Gonapodyaceae</taxon>
        <taxon>Gonapodya</taxon>
    </lineage>
</organism>
<dbReference type="AlphaFoldDB" id="A0A139ADL7"/>
<protein>
    <recommendedName>
        <fullName evidence="4">F-box domain-containing protein</fullName>
    </recommendedName>
</protein>
<accession>A0A139ADL7</accession>